<dbReference type="Proteomes" id="UP000265100">
    <property type="component" value="Chromosome 7"/>
</dbReference>
<keyword evidence="2" id="KW-0053">Apoptosis</keyword>
<name>A0AAX7VC24_ASTCA</name>
<dbReference type="PANTHER" id="PTHR14965:SF1">
    <property type="entry name" value="APOPTOSIS FACILITATOR BCL-2-LIKE PROTEIN 14"/>
    <property type="match status" value="1"/>
</dbReference>
<evidence type="ECO:0000256" key="2">
    <source>
        <dbReference type="ARBA" id="ARBA00022703"/>
    </source>
</evidence>
<evidence type="ECO:0000313" key="4">
    <source>
        <dbReference type="Proteomes" id="UP000265100"/>
    </source>
</evidence>
<reference evidence="3" key="1">
    <citation type="submission" date="2018-05" db="EMBL/GenBank/DDBJ databases">
        <authorList>
            <person name="Datahose"/>
        </authorList>
    </citation>
    <scope>NUCLEOTIDE SEQUENCE</scope>
</reference>
<dbReference type="Gene3D" id="1.10.437.10">
    <property type="entry name" value="Blc2-like"/>
    <property type="match status" value="1"/>
</dbReference>
<evidence type="ECO:0000256" key="1">
    <source>
        <dbReference type="ARBA" id="ARBA00022553"/>
    </source>
</evidence>
<accession>A0AAX7VC24</accession>
<dbReference type="InterPro" id="IPR036834">
    <property type="entry name" value="Bcl-2-like_sf"/>
</dbReference>
<evidence type="ECO:0000313" key="3">
    <source>
        <dbReference type="Ensembl" id="ENSACLP00000073941.1"/>
    </source>
</evidence>
<reference evidence="3" key="3">
    <citation type="submission" date="2025-09" db="UniProtKB">
        <authorList>
            <consortium name="Ensembl"/>
        </authorList>
    </citation>
    <scope>IDENTIFICATION</scope>
</reference>
<dbReference type="AlphaFoldDB" id="A0AAX7VC24"/>
<dbReference type="GO" id="GO:0006915">
    <property type="term" value="P:apoptotic process"/>
    <property type="evidence" value="ECO:0007669"/>
    <property type="project" value="UniProtKB-KW"/>
</dbReference>
<dbReference type="GeneTree" id="ENSGT00940000178960"/>
<dbReference type="PANTHER" id="PTHR14965">
    <property type="entry name" value="SI:CH73-248E21.1"/>
    <property type="match status" value="1"/>
</dbReference>
<keyword evidence="4" id="KW-1185">Reference proteome</keyword>
<proteinExistence type="predicted"/>
<keyword evidence="1" id="KW-0597">Phosphoprotein</keyword>
<dbReference type="Ensembl" id="ENSACLT00000053605.1">
    <property type="protein sequence ID" value="ENSACLP00000073941.1"/>
    <property type="gene ID" value="ENSACLG00000021431.2"/>
</dbReference>
<dbReference type="SUPFAM" id="SSF56854">
    <property type="entry name" value="Bcl-2 inhibitors of programmed cell death"/>
    <property type="match status" value="1"/>
</dbReference>
<reference evidence="3" key="2">
    <citation type="submission" date="2025-08" db="UniProtKB">
        <authorList>
            <consortium name="Ensembl"/>
        </authorList>
    </citation>
    <scope>IDENTIFICATION</scope>
</reference>
<dbReference type="GO" id="GO:2001236">
    <property type="term" value="P:regulation of extrinsic apoptotic signaling pathway"/>
    <property type="evidence" value="ECO:0007669"/>
    <property type="project" value="TreeGrafter"/>
</dbReference>
<organism evidence="3 4">
    <name type="scientific">Astatotilapia calliptera</name>
    <name type="common">Eastern happy</name>
    <name type="synonym">Chromis callipterus</name>
    <dbReference type="NCBI Taxonomy" id="8154"/>
    <lineage>
        <taxon>Eukaryota</taxon>
        <taxon>Metazoa</taxon>
        <taxon>Chordata</taxon>
        <taxon>Craniata</taxon>
        <taxon>Vertebrata</taxon>
        <taxon>Euteleostomi</taxon>
        <taxon>Actinopterygii</taxon>
        <taxon>Neopterygii</taxon>
        <taxon>Teleostei</taxon>
        <taxon>Neoteleostei</taxon>
        <taxon>Acanthomorphata</taxon>
        <taxon>Ovalentaria</taxon>
        <taxon>Cichlomorphae</taxon>
        <taxon>Cichliformes</taxon>
        <taxon>Cichlidae</taxon>
        <taxon>African cichlids</taxon>
        <taxon>Pseudocrenilabrinae</taxon>
        <taxon>Haplochromini</taxon>
        <taxon>Astatotilapia</taxon>
    </lineage>
</organism>
<protein>
    <submittedName>
        <fullName evidence="3">Uncharacterized protein</fullName>
    </submittedName>
</protein>
<sequence>MTSQRAEDASEVFQLLEKYCSKRSKQRSPEMAVRTIAARRVKGNVPVIFPQGPAPSASFQKSLEVVLDGEVCFSGESSTCDEVHNRTLSTSAHTDGECPKRQQDACVKVRMSESFYSACSNEASRCAADIVQRLVELIRAEGDDIDRKIKQNLDLQQQLRDLDYDMFKELTSSVQSLVHPAERAAPSEVHIQRQKIALVFEVTSRLSATSLVHQRRVLSFGEQYIQENHSAWVEQHRGWAEAFSID</sequence>